<evidence type="ECO:0000313" key="2">
    <source>
        <dbReference type="EMBL" id="QJR09396.1"/>
    </source>
</evidence>
<dbReference type="Gene3D" id="2.60.40.10">
    <property type="entry name" value="Immunoglobulins"/>
    <property type="match status" value="1"/>
</dbReference>
<dbReference type="AlphaFoldDB" id="A0A6M4GQQ8"/>
<feature type="chain" id="PRO_5026705804" description="DUF928 domain-containing protein" evidence="1">
    <location>
        <begin position="24"/>
        <end position="277"/>
    </location>
</feature>
<evidence type="ECO:0000256" key="1">
    <source>
        <dbReference type="SAM" id="SignalP"/>
    </source>
</evidence>
<reference evidence="2 3" key="1">
    <citation type="submission" date="2020-04" db="EMBL/GenBank/DDBJ databases">
        <title>Usitatibacter rugosus gen. nov., sp. nov. and Usitatibacter palustris sp. nov., novel members of Usitatibacteraceae fam. nov. within the order Nitrosomonadales isolated from soil.</title>
        <authorList>
            <person name="Huber K.J."/>
            <person name="Neumann-Schaal M."/>
            <person name="Geppert A."/>
            <person name="Luckner M."/>
            <person name="Wanner G."/>
            <person name="Overmann J."/>
        </authorList>
    </citation>
    <scope>NUCLEOTIDE SEQUENCE [LARGE SCALE GENOMIC DNA]</scope>
    <source>
        <strain evidence="2 3">0125_3</strain>
    </source>
</reference>
<dbReference type="InterPro" id="IPR013783">
    <property type="entry name" value="Ig-like_fold"/>
</dbReference>
<gene>
    <name evidence="2" type="ORF">DSM104443_00440</name>
</gene>
<dbReference type="RefSeq" id="WP_171089087.1">
    <property type="nucleotide sequence ID" value="NZ_CP053069.1"/>
</dbReference>
<accession>A0A6M4GQQ8</accession>
<feature type="signal peptide" evidence="1">
    <location>
        <begin position="1"/>
        <end position="23"/>
    </location>
</feature>
<dbReference type="EMBL" id="CP053069">
    <property type="protein sequence ID" value="QJR09396.1"/>
    <property type="molecule type" value="Genomic_DNA"/>
</dbReference>
<keyword evidence="3" id="KW-1185">Reference proteome</keyword>
<keyword evidence="1" id="KW-0732">Signal</keyword>
<sequence length="277" mass="29417">MKKTIQRALLFCLAFIAAAAAWAADSVAFFSNIKGDVAVDGAKPQLLAELSRGQKLTLGKDAMASVMFIASGKEFPLKGPGEFVVQDSGLAASSGGAAPAARTTEWRASTRVLGQVSQTSAASVRMRSVPPPKPPPPALLFPTQGNIANLQPTFRWSDPGPAMVTLSVAGGDKPVITGKTSTNSYRVPAKLKPDTDYTWVVKAGDKELGTGKFRTLPGEAVQRAEKRKPGEKAEFSDRLMYALMLQDLGAVQEAQEQWAQLSKERADLPELAGFAGK</sequence>
<protein>
    <recommendedName>
        <fullName evidence="4">DUF928 domain-containing protein</fullName>
    </recommendedName>
</protein>
<evidence type="ECO:0000313" key="3">
    <source>
        <dbReference type="Proteomes" id="UP000501534"/>
    </source>
</evidence>
<proteinExistence type="predicted"/>
<dbReference type="Proteomes" id="UP000501534">
    <property type="component" value="Chromosome"/>
</dbReference>
<evidence type="ECO:0008006" key="4">
    <source>
        <dbReference type="Google" id="ProtNLM"/>
    </source>
</evidence>
<dbReference type="KEGG" id="uru:DSM104443_00440"/>
<name>A0A6M4GQQ8_9PROT</name>
<organism evidence="2 3">
    <name type="scientific">Usitatibacter rugosus</name>
    <dbReference type="NCBI Taxonomy" id="2732067"/>
    <lineage>
        <taxon>Bacteria</taxon>
        <taxon>Pseudomonadati</taxon>
        <taxon>Pseudomonadota</taxon>
        <taxon>Betaproteobacteria</taxon>
        <taxon>Nitrosomonadales</taxon>
        <taxon>Usitatibacteraceae</taxon>
        <taxon>Usitatibacter</taxon>
    </lineage>
</organism>